<dbReference type="RefSeq" id="WP_143174522.1">
    <property type="nucleotide sequence ID" value="NZ_FQVN01000021.1"/>
</dbReference>
<evidence type="ECO:0008006" key="3">
    <source>
        <dbReference type="Google" id="ProtNLM"/>
    </source>
</evidence>
<protein>
    <recommendedName>
        <fullName evidence="3">Indoleamine 2,3-dioxygenase</fullName>
    </recommendedName>
</protein>
<gene>
    <name evidence="1" type="ORF">SAMN05444320_12148</name>
</gene>
<dbReference type="Pfam" id="PF08933">
    <property type="entry name" value="PrnB"/>
    <property type="match status" value="1"/>
</dbReference>
<dbReference type="InterPro" id="IPR015029">
    <property type="entry name" value="PrnB"/>
</dbReference>
<keyword evidence="2" id="KW-1185">Reference proteome</keyword>
<name>A0A1M5Q393_STRHI</name>
<dbReference type="GO" id="GO:0019441">
    <property type="term" value="P:L-tryptophan catabolic process to kynurenine"/>
    <property type="evidence" value="ECO:0007669"/>
    <property type="project" value="InterPro"/>
</dbReference>
<dbReference type="EMBL" id="FQVN01000021">
    <property type="protein sequence ID" value="SHH08554.1"/>
    <property type="molecule type" value="Genomic_DNA"/>
</dbReference>
<evidence type="ECO:0000313" key="2">
    <source>
        <dbReference type="Proteomes" id="UP000184501"/>
    </source>
</evidence>
<dbReference type="SUPFAM" id="SSF140959">
    <property type="entry name" value="Indolic compounds 2,3-dioxygenase-like"/>
    <property type="match status" value="1"/>
</dbReference>
<reference evidence="1 2" key="1">
    <citation type="submission" date="2016-11" db="EMBL/GenBank/DDBJ databases">
        <authorList>
            <person name="Jaros S."/>
            <person name="Januszkiewicz K."/>
            <person name="Wedrychowicz H."/>
        </authorList>
    </citation>
    <scope>NUCLEOTIDE SEQUENCE [LARGE SCALE GENOMIC DNA]</scope>
    <source>
        <strain evidence="1 2">DSM 44523</strain>
    </source>
</reference>
<proteinExistence type="predicted"/>
<organism evidence="1 2">
    <name type="scientific">Streptoalloteichus hindustanus</name>
    <dbReference type="NCBI Taxonomy" id="2017"/>
    <lineage>
        <taxon>Bacteria</taxon>
        <taxon>Bacillati</taxon>
        <taxon>Actinomycetota</taxon>
        <taxon>Actinomycetes</taxon>
        <taxon>Pseudonocardiales</taxon>
        <taxon>Pseudonocardiaceae</taxon>
        <taxon>Streptoalloteichus</taxon>
    </lineage>
</organism>
<accession>A0A1M5Q393</accession>
<sequence>MVTDGVRLNNCRTTSDLRLTGRFCRAVADHDPLGADALLAALPEMNARVDVPELTRALRALISVYHERPPRDTVGRLAAMRDLGMLLGSLKRHGVEPLAAVPEAEGPLLALGAATDMVPRDTVLHYGAWNPRGPRQRMFVGAAEESVLIDAVRRTAPAVEDAALTLVSLAGTEVRDPRFARSCRHAVARLAVLPAVMRVVGQVVDPARFFLARLRPYMEDVEIAGRHYYGPAAAHVPLHLLDRVVWSGDRGDPAHSALQDDLIDYGLPSWRRVFAGSKGRETLVTRVIRAVGPAGAPDPELRPAVEALTDLLRTLVVFRGRHSPLVKAAYTRNENYFAGSAGASPDVVRHILALTRQCADGLRALAARRP</sequence>
<dbReference type="Proteomes" id="UP000184501">
    <property type="component" value="Unassembled WGS sequence"/>
</dbReference>
<dbReference type="GO" id="GO:0046872">
    <property type="term" value="F:metal ion binding"/>
    <property type="evidence" value="ECO:0007669"/>
    <property type="project" value="InterPro"/>
</dbReference>
<dbReference type="OrthoDB" id="918766at2"/>
<dbReference type="GO" id="GO:0020037">
    <property type="term" value="F:heme binding"/>
    <property type="evidence" value="ECO:0007669"/>
    <property type="project" value="InterPro"/>
</dbReference>
<dbReference type="AlphaFoldDB" id="A0A1M5Q393"/>
<dbReference type="Gene3D" id="1.20.58.480">
    <property type="match status" value="1"/>
</dbReference>
<dbReference type="InterPro" id="IPR037217">
    <property type="entry name" value="Trp/Indoleamine_2_3_dOase-like"/>
</dbReference>
<evidence type="ECO:0000313" key="1">
    <source>
        <dbReference type="EMBL" id="SHH08554.1"/>
    </source>
</evidence>
<dbReference type="Gene3D" id="1.20.58.1320">
    <property type="match status" value="1"/>
</dbReference>